<dbReference type="AlphaFoldDB" id="A2FC72"/>
<keyword evidence="2 4" id="KW-0547">Nucleotide-binding</keyword>
<dbReference type="VEuPathDB" id="TrichDB:TVAGG3_0147810"/>
<dbReference type="STRING" id="5722.A2FC72"/>
<dbReference type="GO" id="GO:0004674">
    <property type="term" value="F:protein serine/threonine kinase activity"/>
    <property type="evidence" value="ECO:0007669"/>
    <property type="project" value="UniProtKB-KW"/>
</dbReference>
<dbReference type="GO" id="GO:0005737">
    <property type="term" value="C:cytoplasm"/>
    <property type="evidence" value="ECO:0000318"/>
    <property type="project" value="GO_Central"/>
</dbReference>
<evidence type="ECO:0000313" key="6">
    <source>
        <dbReference type="EMBL" id="EAX97485.1"/>
    </source>
</evidence>
<reference evidence="6" key="2">
    <citation type="journal article" date="2007" name="Science">
        <title>Draft genome sequence of the sexually transmitted pathogen Trichomonas vaginalis.</title>
        <authorList>
            <person name="Carlton J.M."/>
            <person name="Hirt R.P."/>
            <person name="Silva J.C."/>
            <person name="Delcher A.L."/>
            <person name="Schatz M."/>
            <person name="Zhao Q."/>
            <person name="Wortman J.R."/>
            <person name="Bidwell S.L."/>
            <person name="Alsmark U.C.M."/>
            <person name="Besteiro S."/>
            <person name="Sicheritz-Ponten T."/>
            <person name="Noel C.J."/>
            <person name="Dacks J.B."/>
            <person name="Foster P.G."/>
            <person name="Simillion C."/>
            <person name="Van de Peer Y."/>
            <person name="Miranda-Saavedra D."/>
            <person name="Barton G.J."/>
            <person name="Westrop G.D."/>
            <person name="Mueller S."/>
            <person name="Dessi D."/>
            <person name="Fiori P.L."/>
            <person name="Ren Q."/>
            <person name="Paulsen I."/>
            <person name="Zhang H."/>
            <person name="Bastida-Corcuera F.D."/>
            <person name="Simoes-Barbosa A."/>
            <person name="Brown M.T."/>
            <person name="Hayes R.D."/>
            <person name="Mukherjee M."/>
            <person name="Okumura C.Y."/>
            <person name="Schneider R."/>
            <person name="Smith A.J."/>
            <person name="Vanacova S."/>
            <person name="Villalvazo M."/>
            <person name="Haas B.J."/>
            <person name="Pertea M."/>
            <person name="Feldblyum T.V."/>
            <person name="Utterback T.R."/>
            <person name="Shu C.L."/>
            <person name="Osoegawa K."/>
            <person name="de Jong P.J."/>
            <person name="Hrdy I."/>
            <person name="Horvathova L."/>
            <person name="Zubacova Z."/>
            <person name="Dolezal P."/>
            <person name="Malik S.B."/>
            <person name="Logsdon J.M. Jr."/>
            <person name="Henze K."/>
            <person name="Gupta A."/>
            <person name="Wang C.C."/>
            <person name="Dunne R.L."/>
            <person name="Upcroft J.A."/>
            <person name="Upcroft P."/>
            <person name="White O."/>
            <person name="Salzberg S.L."/>
            <person name="Tang P."/>
            <person name="Chiu C.-H."/>
            <person name="Lee Y.-S."/>
            <person name="Embley T.M."/>
            <person name="Coombs G.H."/>
            <person name="Mottram J.C."/>
            <person name="Tachezy J."/>
            <person name="Fraser-Liggett C.M."/>
            <person name="Johnson P.J."/>
        </authorList>
    </citation>
    <scope>NUCLEOTIDE SEQUENCE [LARGE SCALE GENOMIC DNA]</scope>
    <source>
        <strain evidence="6">G3</strain>
    </source>
</reference>
<accession>A2FC72</accession>
<dbReference type="eggNOG" id="KOG0192">
    <property type="taxonomic scope" value="Eukaryota"/>
</dbReference>
<evidence type="ECO:0000256" key="1">
    <source>
        <dbReference type="ARBA" id="ARBA00022527"/>
    </source>
</evidence>
<keyword evidence="7" id="KW-1185">Reference proteome</keyword>
<dbReference type="CDD" id="cd13999">
    <property type="entry name" value="STKc_MAP3K-like"/>
    <property type="match status" value="1"/>
</dbReference>
<keyword evidence="6" id="KW-0418">Kinase</keyword>
<dbReference type="InterPro" id="IPR008271">
    <property type="entry name" value="Ser/Thr_kinase_AS"/>
</dbReference>
<evidence type="ECO:0000313" key="7">
    <source>
        <dbReference type="Proteomes" id="UP000001542"/>
    </source>
</evidence>
<dbReference type="InterPro" id="IPR001245">
    <property type="entry name" value="Ser-Thr/Tyr_kinase_cat_dom"/>
</dbReference>
<dbReference type="Proteomes" id="UP000001542">
    <property type="component" value="Unassembled WGS sequence"/>
</dbReference>
<dbReference type="PROSITE" id="PS00108">
    <property type="entry name" value="PROTEIN_KINASE_ST"/>
    <property type="match status" value="1"/>
</dbReference>
<dbReference type="SUPFAM" id="SSF48371">
    <property type="entry name" value="ARM repeat"/>
    <property type="match status" value="1"/>
</dbReference>
<dbReference type="PANTHER" id="PTHR44329:SF214">
    <property type="entry name" value="PROTEIN KINASE DOMAIN-CONTAINING PROTEIN"/>
    <property type="match status" value="1"/>
</dbReference>
<dbReference type="PANTHER" id="PTHR44329">
    <property type="entry name" value="SERINE/THREONINE-PROTEIN KINASE TNNI3K-RELATED"/>
    <property type="match status" value="1"/>
</dbReference>
<dbReference type="RefSeq" id="XP_001310415.1">
    <property type="nucleotide sequence ID" value="XM_001310414.1"/>
</dbReference>
<dbReference type="PRINTS" id="PR00109">
    <property type="entry name" value="TYRKINASE"/>
</dbReference>
<reference evidence="6" key="1">
    <citation type="submission" date="2006-10" db="EMBL/GenBank/DDBJ databases">
        <authorList>
            <person name="Amadeo P."/>
            <person name="Zhao Q."/>
            <person name="Wortman J."/>
            <person name="Fraser-Liggett C."/>
            <person name="Carlton J."/>
        </authorList>
    </citation>
    <scope>NUCLEOTIDE SEQUENCE</scope>
    <source>
        <strain evidence="6">G3</strain>
    </source>
</reference>
<organism evidence="6 7">
    <name type="scientific">Trichomonas vaginalis (strain ATCC PRA-98 / G3)</name>
    <dbReference type="NCBI Taxonomy" id="412133"/>
    <lineage>
        <taxon>Eukaryota</taxon>
        <taxon>Metamonada</taxon>
        <taxon>Parabasalia</taxon>
        <taxon>Trichomonadida</taxon>
        <taxon>Trichomonadidae</taxon>
        <taxon>Trichomonas</taxon>
    </lineage>
</organism>
<dbReference type="InterPro" id="IPR000719">
    <property type="entry name" value="Prot_kinase_dom"/>
</dbReference>
<dbReference type="InterPro" id="IPR011009">
    <property type="entry name" value="Kinase-like_dom_sf"/>
</dbReference>
<dbReference type="PROSITE" id="PS00107">
    <property type="entry name" value="PROTEIN_KINASE_ATP"/>
    <property type="match status" value="1"/>
</dbReference>
<protein>
    <submittedName>
        <fullName evidence="6">TKL family protein kinase</fullName>
    </submittedName>
</protein>
<evidence type="ECO:0000259" key="5">
    <source>
        <dbReference type="PROSITE" id="PS50011"/>
    </source>
</evidence>
<feature type="binding site" evidence="4">
    <location>
        <position position="52"/>
    </location>
    <ligand>
        <name>ATP</name>
        <dbReference type="ChEBI" id="CHEBI:30616"/>
    </ligand>
</feature>
<gene>
    <name evidence="6" type="ORF">TVAG_335450</name>
</gene>
<proteinExistence type="predicted"/>
<dbReference type="InterPro" id="IPR016024">
    <property type="entry name" value="ARM-type_fold"/>
</dbReference>
<keyword evidence="3 4" id="KW-0067">ATP-binding</keyword>
<dbReference type="GO" id="GO:0007165">
    <property type="term" value="P:signal transduction"/>
    <property type="evidence" value="ECO:0000318"/>
    <property type="project" value="GO_Central"/>
</dbReference>
<dbReference type="Pfam" id="PF07714">
    <property type="entry name" value="PK_Tyr_Ser-Thr"/>
    <property type="match status" value="1"/>
</dbReference>
<dbReference type="OrthoDB" id="431169at2759"/>
<dbReference type="InterPro" id="IPR051681">
    <property type="entry name" value="Ser/Thr_Kinases-Pseudokinases"/>
</dbReference>
<dbReference type="EMBL" id="DS113713">
    <property type="protein sequence ID" value="EAX97485.1"/>
    <property type="molecule type" value="Genomic_DNA"/>
</dbReference>
<keyword evidence="6" id="KW-0808">Transferase</keyword>
<evidence type="ECO:0000256" key="4">
    <source>
        <dbReference type="PROSITE-ProRule" id="PRU10141"/>
    </source>
</evidence>
<dbReference type="SUPFAM" id="SSF56112">
    <property type="entry name" value="Protein kinase-like (PK-like)"/>
    <property type="match status" value="1"/>
</dbReference>
<dbReference type="InParanoid" id="A2FC72"/>
<evidence type="ECO:0000256" key="3">
    <source>
        <dbReference type="ARBA" id="ARBA00022840"/>
    </source>
</evidence>
<dbReference type="GO" id="GO:0004672">
    <property type="term" value="F:protein kinase activity"/>
    <property type="evidence" value="ECO:0000318"/>
    <property type="project" value="GO_Central"/>
</dbReference>
<feature type="domain" description="Protein kinase" evidence="5">
    <location>
        <begin position="22"/>
        <end position="287"/>
    </location>
</feature>
<keyword evidence="1" id="KW-0723">Serine/threonine-protein kinase</keyword>
<dbReference type="Gene3D" id="1.10.510.10">
    <property type="entry name" value="Transferase(Phosphotransferase) domain 1"/>
    <property type="match status" value="1"/>
</dbReference>
<name>A2FC72_TRIV3</name>
<evidence type="ECO:0000256" key="2">
    <source>
        <dbReference type="ARBA" id="ARBA00022741"/>
    </source>
</evidence>
<dbReference type="SMART" id="SM00220">
    <property type="entry name" value="S_TKc"/>
    <property type="match status" value="1"/>
</dbReference>
<dbReference type="PROSITE" id="PS50011">
    <property type="entry name" value="PROTEIN_KINASE_DOM"/>
    <property type="match status" value="1"/>
</dbReference>
<dbReference type="GO" id="GO:0005524">
    <property type="term" value="F:ATP binding"/>
    <property type="evidence" value="ECO:0007669"/>
    <property type="project" value="UniProtKB-UniRule"/>
</dbReference>
<dbReference type="KEGG" id="tva:4755270"/>
<dbReference type="InterPro" id="IPR017441">
    <property type="entry name" value="Protein_kinase_ATP_BS"/>
</dbReference>
<dbReference type="VEuPathDB" id="TrichDB:TVAG_335450"/>
<sequence length="884" mass="99756">MTDISQKVNKELIKYCCDLNEFKFGERIGEGGFSEVFFAIHQPTGIKTAVKKLYLKKMEGDDLVLFRRELENLAECDNMFILPFLGCTLSYPFTIITKLIPNGSLFGALKDKKNNPKLTGTEKTILAFGIAHGMAYLHSHGIMHRDLKSLNILLDEKKYPIICDFGLSRKENEGFVEGSAQYATRDVGTPHWMAPEIYSNAGTYTNKVDVYSYGIILWEMLAESAPFNKMSPAQIMFTVCQKKERPAIPHDSPKFLKSLIERCWNQDPEKRPSFATICKKIKHNPILYGGTVVPHVENFIKQVEADEKTRCKIGEWKAPPLTPMQGTPKKQMGGSPIMGMPQKMQMGSSPMMNQQMVMGGSPMMQGQPQMAQGNLPLMNQGPHSVSMHQRIMQQPQVIQQQQVMMQQRPQQVNYVILSHPERSDFIEVFNAAVSMINTQNATEFFSHLKGACKDSTPQQIYLQFLPQVSQVVQSDVNYCQCMIQTGFHYFLPYKTSGLSSLSLIILNTAVLNFPQVINTDLLNILAPTVQTHANLIIDILILYFRNGNHLSNNAEVFDFITNNANTFVTNSGDYFLTFYYNLITTYQSQWPNRVQDIPKVLTKAFTSQNNRVIKAAYKFAIEFIDQKVTIDSLTLSLHIKNKKTRRVAASYLARITEFEYTQELVDALIDAAQDDKVCLICLYNALSHSTKASSVAVTSSLLWSKTNRLSIIDKMTITIILASNEANYNLLANSDGFCAFLADIPFSKNVELIDVVTDIIIKLEPTKPFIQTLKRAKFFTNYFNSVPYLGSQNAIVKSLYVIYVVGTNSYIEDFMLYKGYLIQMLNMNNEYTPPALSALAVLTTYPEAVKSFKAMNLMQILGGISNVPNYQVYIDAITANLNSN</sequence>
<dbReference type="SMR" id="A2FC72"/>